<keyword evidence="2" id="KW-1185">Reference proteome</keyword>
<accession>A0A7W6RBB9</accession>
<gene>
    <name evidence="1" type="ORF">GGD89_000401</name>
</gene>
<dbReference type="EMBL" id="JACIGK010000002">
    <property type="protein sequence ID" value="MBB4264794.1"/>
    <property type="molecule type" value="Genomic_DNA"/>
</dbReference>
<dbReference type="RefSeq" id="WP_221238277.1">
    <property type="nucleotide sequence ID" value="NZ_JACIGK010000002.1"/>
</dbReference>
<reference evidence="1 2" key="1">
    <citation type="submission" date="2020-08" db="EMBL/GenBank/DDBJ databases">
        <title>Genome sequencing of Purple Non-Sulfur Bacteria from various extreme environments.</title>
        <authorList>
            <person name="Mayer M."/>
        </authorList>
    </citation>
    <scope>NUCLEOTIDE SEQUENCE [LARGE SCALE GENOMIC DNA]</scope>
    <source>
        <strain evidence="1 2">JA131</strain>
    </source>
</reference>
<dbReference type="GO" id="GO:0006260">
    <property type="term" value="P:DNA replication"/>
    <property type="evidence" value="ECO:0007669"/>
    <property type="project" value="InterPro"/>
</dbReference>
<organism evidence="1 2">
    <name type="scientific">Roseospira visakhapatnamensis</name>
    <dbReference type="NCBI Taxonomy" id="390880"/>
    <lineage>
        <taxon>Bacteria</taxon>
        <taxon>Pseudomonadati</taxon>
        <taxon>Pseudomonadota</taxon>
        <taxon>Alphaproteobacteria</taxon>
        <taxon>Rhodospirillales</taxon>
        <taxon>Rhodospirillaceae</taxon>
        <taxon>Roseospira</taxon>
    </lineage>
</organism>
<dbReference type="GO" id="GO:0008270">
    <property type="term" value="F:zinc ion binding"/>
    <property type="evidence" value="ECO:0007669"/>
    <property type="project" value="InterPro"/>
</dbReference>
<dbReference type="SUPFAM" id="SSF57783">
    <property type="entry name" value="Zinc beta-ribbon"/>
    <property type="match status" value="1"/>
</dbReference>
<evidence type="ECO:0000313" key="2">
    <source>
        <dbReference type="Proteomes" id="UP000554286"/>
    </source>
</evidence>
<dbReference type="InterPro" id="IPR036977">
    <property type="entry name" value="DNA_primase_Znf_CHC2"/>
</dbReference>
<protein>
    <recommendedName>
        <fullName evidence="3">DNA primase</fullName>
    </recommendedName>
</protein>
<dbReference type="Gene3D" id="3.90.580.10">
    <property type="entry name" value="Zinc finger, CHC2-type domain"/>
    <property type="match status" value="1"/>
</dbReference>
<proteinExistence type="predicted"/>
<evidence type="ECO:0008006" key="3">
    <source>
        <dbReference type="Google" id="ProtNLM"/>
    </source>
</evidence>
<name>A0A7W6RBB9_9PROT</name>
<dbReference type="AlphaFoldDB" id="A0A7W6RBB9"/>
<dbReference type="Proteomes" id="UP000554286">
    <property type="component" value="Unassembled WGS sequence"/>
</dbReference>
<dbReference type="GO" id="GO:0003677">
    <property type="term" value="F:DNA binding"/>
    <property type="evidence" value="ECO:0007669"/>
    <property type="project" value="InterPro"/>
</dbReference>
<sequence length="105" mass="11485">MTTPRPNTRLDFAEINRAALSALPALLARWLPNGARNGVEYVARNPRRADRRPGSFSVNMRTGRWADFATGDKGGDVISLAAYVHGLRQVEAARALADMLGGRHE</sequence>
<comment type="caution">
    <text evidence="1">The sequence shown here is derived from an EMBL/GenBank/DDBJ whole genome shotgun (WGS) entry which is preliminary data.</text>
</comment>
<evidence type="ECO:0000313" key="1">
    <source>
        <dbReference type="EMBL" id="MBB4264794.1"/>
    </source>
</evidence>